<dbReference type="Proteomes" id="UP000002949">
    <property type="component" value="Unassembled WGS sequence"/>
</dbReference>
<feature type="compositionally biased region" description="Basic and acidic residues" evidence="1">
    <location>
        <begin position="47"/>
        <end position="60"/>
    </location>
</feature>
<dbReference type="STRING" id="1082933.A6B35_25385"/>
<dbReference type="KEGG" id="mamo:A6B35_25385"/>
<keyword evidence="3" id="KW-1185">Reference proteome</keyword>
<reference evidence="2 3" key="1">
    <citation type="journal article" date="2012" name="J. Bacteriol.">
        <title>Draft Genome Sequence of Plant Growth-Promoting Rhizobium Mesorhizobium amorphae, Isolated from Zinc-Lead Mine Tailings.</title>
        <authorList>
            <person name="Hao X."/>
            <person name="Lin Y."/>
            <person name="Johnstone L."/>
            <person name="Baltrus D.A."/>
            <person name="Miller S.J."/>
            <person name="Wei G."/>
            <person name="Rensing C."/>
        </authorList>
    </citation>
    <scope>NUCLEOTIDE SEQUENCE [LARGE SCALE GENOMIC DNA]</scope>
    <source>
        <strain evidence="2 3">CCNWGS0123</strain>
    </source>
</reference>
<dbReference type="RefSeq" id="WP_006204399.1">
    <property type="nucleotide sequence ID" value="NZ_AGSN01000157.1"/>
</dbReference>
<dbReference type="EMBL" id="AGSN01000157">
    <property type="protein sequence ID" value="EHH09540.1"/>
    <property type="molecule type" value="Genomic_DNA"/>
</dbReference>
<gene>
    <name evidence="2" type="ORF">MEA186_23506</name>
</gene>
<evidence type="ECO:0000313" key="2">
    <source>
        <dbReference type="EMBL" id="EHH09540.1"/>
    </source>
</evidence>
<name>G6YFF2_9HYPH</name>
<accession>G6YFF2</accession>
<protein>
    <submittedName>
        <fullName evidence="2">Uncharacterized protein</fullName>
    </submittedName>
</protein>
<dbReference type="AlphaFoldDB" id="G6YFF2"/>
<evidence type="ECO:0000256" key="1">
    <source>
        <dbReference type="SAM" id="MobiDB-lite"/>
    </source>
</evidence>
<feature type="region of interest" description="Disordered" evidence="1">
    <location>
        <begin position="47"/>
        <end position="91"/>
    </location>
</feature>
<proteinExistence type="predicted"/>
<organism evidence="2 3">
    <name type="scientific">Mesorhizobium amorphae CCNWGS0123</name>
    <dbReference type="NCBI Taxonomy" id="1082933"/>
    <lineage>
        <taxon>Bacteria</taxon>
        <taxon>Pseudomonadati</taxon>
        <taxon>Pseudomonadota</taxon>
        <taxon>Alphaproteobacteria</taxon>
        <taxon>Hyphomicrobiales</taxon>
        <taxon>Phyllobacteriaceae</taxon>
        <taxon>Mesorhizobium</taxon>
    </lineage>
</organism>
<sequence length="91" mass="10458">MDSPSKLENLRFTRSLLNVLRRRMHEDGQVLLTYLIDIAYLETSDRLKQSENEKSPRHGGTDGAGQPMFDHQPTTEPGSRLRGMKSTIRHH</sequence>
<evidence type="ECO:0000313" key="3">
    <source>
        <dbReference type="Proteomes" id="UP000002949"/>
    </source>
</evidence>
<dbReference type="OrthoDB" id="7916800at2"/>